<evidence type="ECO:0008006" key="3">
    <source>
        <dbReference type="Google" id="ProtNLM"/>
    </source>
</evidence>
<proteinExistence type="predicted"/>
<dbReference type="Proteomes" id="UP000236454">
    <property type="component" value="Unassembled WGS sequence"/>
</dbReference>
<accession>A0A1I7ADK4</accession>
<dbReference type="AlphaFoldDB" id="A0A1I7ADK4"/>
<gene>
    <name evidence="1" type="ORF">SAMN05216474_1975</name>
</gene>
<dbReference type="Gene3D" id="2.20.110.10">
    <property type="entry name" value="Histone H3 K4-specific methyltransferase SET7/9 N-terminal domain"/>
    <property type="match status" value="1"/>
</dbReference>
<dbReference type="PROSITE" id="PS51257">
    <property type="entry name" value="PROKAR_LIPOPROTEIN"/>
    <property type="match status" value="1"/>
</dbReference>
<sequence>MRITVFALLLITLFACKDDSLTYGEAKSKLMLGEFEVYENLASCNCDSLVKNEEGFYLMADTLYTGTCYSYYANEPSKKLEAKQIFKGKLHGAYIVYSPAGDTLEFNLYKEGRYLGKTIANAFECNCDSLKVVDPEVLIKKKTLYGFDYNGACIRYYPNSDSIIYMRENYKDGYLDGSYFVYDREGNIISEQKYKEGELQ</sequence>
<protein>
    <recommendedName>
        <fullName evidence="3">MORN repeat variant</fullName>
    </recommendedName>
</protein>
<dbReference type="OrthoDB" id="9785122at2"/>
<evidence type="ECO:0000313" key="2">
    <source>
        <dbReference type="Proteomes" id="UP000236454"/>
    </source>
</evidence>
<dbReference type="RefSeq" id="WP_090248954.1">
    <property type="nucleotide sequence ID" value="NZ_FPAS01000003.1"/>
</dbReference>
<keyword evidence="2" id="KW-1185">Reference proteome</keyword>
<dbReference type="EMBL" id="FPAS01000003">
    <property type="protein sequence ID" value="SFT72963.1"/>
    <property type="molecule type" value="Genomic_DNA"/>
</dbReference>
<dbReference type="STRING" id="477690.SAMN05216474_1975"/>
<name>A0A1I7ADK4_9FLAO</name>
<organism evidence="1 2">
    <name type="scientific">Lishizhenia tianjinensis</name>
    <dbReference type="NCBI Taxonomy" id="477690"/>
    <lineage>
        <taxon>Bacteria</taxon>
        <taxon>Pseudomonadati</taxon>
        <taxon>Bacteroidota</taxon>
        <taxon>Flavobacteriia</taxon>
        <taxon>Flavobacteriales</taxon>
        <taxon>Crocinitomicaceae</taxon>
        <taxon>Lishizhenia</taxon>
    </lineage>
</organism>
<dbReference type="SUPFAM" id="SSF82185">
    <property type="entry name" value="Histone H3 K4-specific methyltransferase SET7/9 N-terminal domain"/>
    <property type="match status" value="1"/>
</dbReference>
<evidence type="ECO:0000313" key="1">
    <source>
        <dbReference type="EMBL" id="SFT72963.1"/>
    </source>
</evidence>
<reference evidence="1 2" key="1">
    <citation type="submission" date="2016-10" db="EMBL/GenBank/DDBJ databases">
        <authorList>
            <person name="de Groot N.N."/>
        </authorList>
    </citation>
    <scope>NUCLEOTIDE SEQUENCE [LARGE SCALE GENOMIC DNA]</scope>
    <source>
        <strain evidence="1 2">CGMCC 1.7005</strain>
    </source>
</reference>